<evidence type="ECO:0000259" key="7">
    <source>
        <dbReference type="PROSITE" id="PS50983"/>
    </source>
</evidence>
<keyword evidence="4" id="KW-0408">Iron</keyword>
<dbReference type="RefSeq" id="WP_046138999.1">
    <property type="nucleotide sequence ID" value="NZ_LANJ01000046.1"/>
</dbReference>
<dbReference type="Gene3D" id="3.40.50.1980">
    <property type="entry name" value="Nitrogenase molybdenum iron protein domain"/>
    <property type="match status" value="2"/>
</dbReference>
<dbReference type="AlphaFoldDB" id="A0A0F5Q3P3"/>
<protein>
    <recommendedName>
        <fullName evidence="7">Fe/B12 periplasmic-binding domain-containing protein</fullName>
    </recommendedName>
</protein>
<dbReference type="PATRIC" id="fig|1293439.3.peg.3406"/>
<evidence type="ECO:0000256" key="1">
    <source>
        <dbReference type="ARBA" id="ARBA00004196"/>
    </source>
</evidence>
<evidence type="ECO:0000256" key="3">
    <source>
        <dbReference type="ARBA" id="ARBA00022448"/>
    </source>
</evidence>
<evidence type="ECO:0000256" key="5">
    <source>
        <dbReference type="ARBA" id="ARBA00022729"/>
    </source>
</evidence>
<accession>A0A0F5Q3P3</accession>
<evidence type="ECO:0000256" key="2">
    <source>
        <dbReference type="ARBA" id="ARBA00008814"/>
    </source>
</evidence>
<dbReference type="InterPro" id="IPR002491">
    <property type="entry name" value="ABC_transptr_periplasmic_BD"/>
</dbReference>
<dbReference type="PANTHER" id="PTHR30532:SF1">
    <property type="entry name" value="IRON(3+)-HYDROXAMATE-BINDING PROTEIN FHUD"/>
    <property type="match status" value="1"/>
</dbReference>
<dbReference type="Proteomes" id="UP000033411">
    <property type="component" value="Unassembled WGS sequence"/>
</dbReference>
<evidence type="ECO:0000313" key="8">
    <source>
        <dbReference type="EMBL" id="KKC35241.1"/>
    </source>
</evidence>
<dbReference type="PROSITE" id="PS50983">
    <property type="entry name" value="FE_B12_PBP"/>
    <property type="match status" value="1"/>
</dbReference>
<dbReference type="PANTHER" id="PTHR30532">
    <property type="entry name" value="IRON III DICITRATE-BINDING PERIPLASMIC PROTEIN"/>
    <property type="match status" value="1"/>
</dbReference>
<evidence type="ECO:0000313" key="9">
    <source>
        <dbReference type="Proteomes" id="UP000033411"/>
    </source>
</evidence>
<comment type="similarity">
    <text evidence="2">Belongs to the bacterial solute-binding protein 8 family.</text>
</comment>
<keyword evidence="5 6" id="KW-0732">Signal</keyword>
<keyword evidence="4" id="KW-0410">Iron transport</keyword>
<evidence type="ECO:0000256" key="4">
    <source>
        <dbReference type="ARBA" id="ARBA00022496"/>
    </source>
</evidence>
<comment type="subcellular location">
    <subcellularLocation>
        <location evidence="1">Cell envelope</location>
    </subcellularLocation>
</comment>
<evidence type="ECO:0000256" key="6">
    <source>
        <dbReference type="SAM" id="SignalP"/>
    </source>
</evidence>
<name>A0A0F5Q3P3_9HYPH</name>
<organism evidence="8 9">
    <name type="scientific">Devosia epidermidihirudinis</name>
    <dbReference type="NCBI Taxonomy" id="1293439"/>
    <lineage>
        <taxon>Bacteria</taxon>
        <taxon>Pseudomonadati</taxon>
        <taxon>Pseudomonadota</taxon>
        <taxon>Alphaproteobacteria</taxon>
        <taxon>Hyphomicrobiales</taxon>
        <taxon>Devosiaceae</taxon>
        <taxon>Devosia</taxon>
    </lineage>
</organism>
<keyword evidence="9" id="KW-1185">Reference proteome</keyword>
<dbReference type="Pfam" id="PF01497">
    <property type="entry name" value="Peripla_BP_2"/>
    <property type="match status" value="1"/>
</dbReference>
<dbReference type="GO" id="GO:0030288">
    <property type="term" value="C:outer membrane-bounded periplasmic space"/>
    <property type="evidence" value="ECO:0007669"/>
    <property type="project" value="TreeGrafter"/>
</dbReference>
<feature type="signal peptide" evidence="6">
    <location>
        <begin position="1"/>
        <end position="21"/>
    </location>
</feature>
<sequence length="300" mass="32834">MSIRPAILALAAFALALPTMAAETFTYSYDGYTAELPVNPQRVFVMDSRSGLDFAVSAGFPVVATDWDPDEEMHLDAFLPADVDRLEFRGEPNAELVLTYDPDLVVVGEGWWNYWKENSSFNASGMPVLVVKDGNNADWRRLFAEQMTAYGRQEKGAELLAQYDAAVAAAKPEIARVLKGRKVAITDVWGKQFALQVDTFSTSVAHDLGIDIARGTAEAPDGYQVYSAENLDAYQDAALIMSLWAEDVADDPMWKRIPAIARGAQYGMDTPNSWGFALTATDLVADTLKAMAVLEKADAQ</sequence>
<keyword evidence="4" id="KW-0406">Ion transport</keyword>
<comment type="caution">
    <text evidence="8">The sequence shown here is derived from an EMBL/GenBank/DDBJ whole genome shotgun (WGS) entry which is preliminary data.</text>
</comment>
<feature type="domain" description="Fe/B12 periplasmic-binding" evidence="7">
    <location>
        <begin position="43"/>
        <end position="296"/>
    </location>
</feature>
<dbReference type="STRING" id="1293439.WH87_16695"/>
<dbReference type="InterPro" id="IPR051313">
    <property type="entry name" value="Bact_iron-sidero_bind"/>
</dbReference>
<feature type="chain" id="PRO_5002494442" description="Fe/B12 periplasmic-binding domain-containing protein" evidence="6">
    <location>
        <begin position="22"/>
        <end position="300"/>
    </location>
</feature>
<gene>
    <name evidence="8" type="ORF">WH87_16695</name>
</gene>
<dbReference type="GO" id="GO:1901678">
    <property type="term" value="P:iron coordination entity transport"/>
    <property type="evidence" value="ECO:0007669"/>
    <property type="project" value="UniProtKB-ARBA"/>
</dbReference>
<reference evidence="8 9" key="1">
    <citation type="submission" date="2015-03" db="EMBL/GenBank/DDBJ databases">
        <authorList>
            <person name="Lepp D."/>
            <person name="Hassan Y.I."/>
            <person name="Li X.-Z."/>
            <person name="Zhou T."/>
        </authorList>
    </citation>
    <scope>NUCLEOTIDE SEQUENCE [LARGE SCALE GENOMIC DNA]</scope>
    <source>
        <strain evidence="8 9">E84</strain>
    </source>
</reference>
<proteinExistence type="inferred from homology"/>
<dbReference type="EMBL" id="LANJ01000046">
    <property type="protein sequence ID" value="KKC35241.1"/>
    <property type="molecule type" value="Genomic_DNA"/>
</dbReference>
<keyword evidence="3" id="KW-0813">Transport</keyword>
<dbReference type="SUPFAM" id="SSF53807">
    <property type="entry name" value="Helical backbone' metal receptor"/>
    <property type="match status" value="1"/>
</dbReference>
<dbReference type="OrthoDB" id="9793175at2"/>